<dbReference type="RefSeq" id="WP_011037881.1">
    <property type="nucleotide sequence ID" value="NC_007086.1"/>
</dbReference>
<feature type="compositionally biased region" description="Basic and acidic residues" evidence="1">
    <location>
        <begin position="313"/>
        <end position="324"/>
    </location>
</feature>
<gene>
    <name evidence="2" type="ordered locus">XC_1362</name>
</gene>
<dbReference type="EMBL" id="CP000050">
    <property type="protein sequence ID" value="AAY48431.1"/>
    <property type="molecule type" value="Genomic_DNA"/>
</dbReference>
<dbReference type="HOGENOM" id="CLU_653725_0_0_6"/>
<dbReference type="Proteomes" id="UP000000420">
    <property type="component" value="Chromosome"/>
</dbReference>
<reference evidence="2 3" key="1">
    <citation type="journal article" date="2005" name="Genome Res.">
        <title>Comparative and functional genomic analyses of the pathogenicity of phytopathogen Xanthomonas campestris pv. campestris.</title>
        <authorList>
            <person name="Qian W."/>
            <person name="Jia Y."/>
            <person name="Ren S.X."/>
            <person name="He Y.Q."/>
            <person name="Feng J.X."/>
            <person name="Lu L.F."/>
            <person name="Sun Q."/>
            <person name="Ying G."/>
            <person name="Tang D.J."/>
            <person name="Tang H."/>
            <person name="Wu W."/>
            <person name="Hao P."/>
            <person name="Wang L."/>
            <person name="Jiang B.L."/>
            <person name="Zeng S."/>
            <person name="Gu W.Y."/>
            <person name="Lu G."/>
            <person name="Rong L."/>
            <person name="Tian Y."/>
            <person name="Yao Z."/>
            <person name="Fu G."/>
            <person name="Chen B."/>
            <person name="Fang R."/>
            <person name="Qiang B."/>
            <person name="Chen Z."/>
            <person name="Zhao G.P."/>
            <person name="Tang J.L."/>
            <person name="He C."/>
        </authorList>
    </citation>
    <scope>NUCLEOTIDE SEQUENCE [LARGE SCALE GENOMIC DNA]</scope>
    <source>
        <strain evidence="2 3">8004</strain>
    </source>
</reference>
<proteinExistence type="predicted"/>
<dbReference type="KEGG" id="xcb:XC_1362"/>
<feature type="region of interest" description="Disordered" evidence="1">
    <location>
        <begin position="95"/>
        <end position="116"/>
    </location>
</feature>
<sequence length="424" mass="46468">MSDTLRAACEAPVLSAATTPHRTFRMRRLLGIAGLLIAFAAAVPQADAHKVPRLSLSLSLAQVLDQLRRDSAAVPASDPMPIDTVMKRYADTHGQSFDIASPDPEEDPSEAVPPTQPADVTDAEWHALQAYGAHTTSEADDISENRSHHYTLIDLDEDGQRDLLDEAYVGGTGLFTQITVLQGHTDGFRAPTATPTGTPADREADAGFSINGRGGDQALYWLRIDGRSYAAYRDGDYFQDTLTLSRPLSPLPAERHPTKALQIRYRYQHTLAPPRKDAAERLLEEQQADDWLAQHPAMRAAVDTQLQHLRLDAQGRQRSPDPEARCPSPAESSDPELEAQWPWHDAGHYTFDFVANLRVRHGSECYSASVVAFRSSFQSANTACCVLWLYEAPGNQVANLPLLSKRTRSGIALITAAPVDASQD</sequence>
<feature type="region of interest" description="Disordered" evidence="1">
    <location>
        <begin position="313"/>
        <end position="337"/>
    </location>
</feature>
<protein>
    <submittedName>
        <fullName evidence="2">Uncharacterized protein</fullName>
    </submittedName>
</protein>
<accession>A0A0H2X7D6</accession>
<evidence type="ECO:0000256" key="1">
    <source>
        <dbReference type="SAM" id="MobiDB-lite"/>
    </source>
</evidence>
<evidence type="ECO:0000313" key="2">
    <source>
        <dbReference type="EMBL" id="AAY48431.1"/>
    </source>
</evidence>
<name>A0A0H2X7D6_XANC8</name>
<dbReference type="AlphaFoldDB" id="A0A0H2X7D6"/>
<evidence type="ECO:0000313" key="3">
    <source>
        <dbReference type="Proteomes" id="UP000000420"/>
    </source>
</evidence>
<organism evidence="2 3">
    <name type="scientific">Xanthomonas campestris pv. campestris (strain 8004)</name>
    <dbReference type="NCBI Taxonomy" id="314565"/>
    <lineage>
        <taxon>Bacteria</taxon>
        <taxon>Pseudomonadati</taxon>
        <taxon>Pseudomonadota</taxon>
        <taxon>Gammaproteobacteria</taxon>
        <taxon>Lysobacterales</taxon>
        <taxon>Lysobacteraceae</taxon>
        <taxon>Xanthomonas</taxon>
    </lineage>
</organism>